<dbReference type="Proteomes" id="UP001176960">
    <property type="component" value="Unassembled WGS sequence"/>
</dbReference>
<sequence>MPHFIPQSLRARTSVLLIVGLCVTQAAGLTIHALDHVDFGRRNELRESQHQVFVAYRSVVELEPGAREAALKAFGFPSNFKVTLSENPDPLEPRRELPLMPQNMGGFPFMGPSGPPGQSDAGFDHHGPPPQIQSGRPPEDNAPTFGQSHPIGAMEPTSKPYAYTRAPLSFGFFGNSHERSAPFGDGMPPMMHAPMVPRRLMPQKILVGHQAGSWRYIYSLQFPDKSGWLVIQFKVNRPTPFDSPTFLIAFALMTICGGTMILWGTQRLIAPVGTLAHAAEALGRDVNAPALPERGPTEIRRAAIAFNDMAARIRRFVSDRTLMLTAIGHDLRTPITRLKLRAEFIEDDDLRDKFLADLDEMESMVAATLAFGRDTSRQEPMVNVELNALIQTLADEVAESFPQFADSIVFEPAPAAVKIRARPLGLKRAITNLVVNAVKYGDSAQIVLTPPAAHRGQRERFAVVTVEDHGPGLPEDELERMFEPFVRAEESRNRETGGSGLGLAIARGIIREQGGDVRLENRPKLGLRAVVKLLA</sequence>
<dbReference type="PANTHER" id="PTHR44936">
    <property type="entry name" value="SENSOR PROTEIN CREC"/>
    <property type="match status" value="1"/>
</dbReference>
<feature type="domain" description="HAMP" evidence="17">
    <location>
        <begin position="266"/>
        <end position="318"/>
    </location>
</feature>
<dbReference type="InterPro" id="IPR036890">
    <property type="entry name" value="HATPase_C_sf"/>
</dbReference>
<evidence type="ECO:0000313" key="18">
    <source>
        <dbReference type="EMBL" id="CAI9120284.1"/>
    </source>
</evidence>
<proteinExistence type="predicted"/>
<evidence type="ECO:0000256" key="2">
    <source>
        <dbReference type="ARBA" id="ARBA00004429"/>
    </source>
</evidence>
<dbReference type="InterPro" id="IPR036097">
    <property type="entry name" value="HisK_dim/P_sf"/>
</dbReference>
<evidence type="ECO:0000256" key="12">
    <source>
        <dbReference type="ARBA" id="ARBA00022989"/>
    </source>
</evidence>
<dbReference type="InterPro" id="IPR003661">
    <property type="entry name" value="HisK_dim/P_dom"/>
</dbReference>
<evidence type="ECO:0000256" key="14">
    <source>
        <dbReference type="ARBA" id="ARBA00023136"/>
    </source>
</evidence>
<dbReference type="Pfam" id="PF02518">
    <property type="entry name" value="HATPase_c"/>
    <property type="match status" value="1"/>
</dbReference>
<dbReference type="RefSeq" id="WP_289842527.1">
    <property type="nucleotide sequence ID" value="NZ_CATKSH010000005.1"/>
</dbReference>
<dbReference type="EMBL" id="CATKSH010000005">
    <property type="protein sequence ID" value="CAI9120284.1"/>
    <property type="molecule type" value="Genomic_DNA"/>
</dbReference>
<dbReference type="SMART" id="SM00387">
    <property type="entry name" value="HATPase_c"/>
    <property type="match status" value="1"/>
</dbReference>
<evidence type="ECO:0000256" key="9">
    <source>
        <dbReference type="ARBA" id="ARBA00022741"/>
    </source>
</evidence>
<dbReference type="SUPFAM" id="SSF47384">
    <property type="entry name" value="Homodimeric domain of signal transducing histidine kinase"/>
    <property type="match status" value="1"/>
</dbReference>
<comment type="subcellular location">
    <subcellularLocation>
        <location evidence="2">Cell inner membrane</location>
        <topology evidence="2">Multi-pass membrane protein</topology>
    </subcellularLocation>
</comment>
<evidence type="ECO:0000256" key="13">
    <source>
        <dbReference type="ARBA" id="ARBA00023012"/>
    </source>
</evidence>
<evidence type="ECO:0000256" key="4">
    <source>
        <dbReference type="ARBA" id="ARBA00022475"/>
    </source>
</evidence>
<feature type="domain" description="Histidine kinase" evidence="16">
    <location>
        <begin position="326"/>
        <end position="535"/>
    </location>
</feature>
<dbReference type="PRINTS" id="PR00344">
    <property type="entry name" value="BCTRLSENSOR"/>
</dbReference>
<dbReference type="CDD" id="cd00082">
    <property type="entry name" value="HisKA"/>
    <property type="match status" value="1"/>
</dbReference>
<gene>
    <name evidence="18" type="ORF">LMG32879_001116</name>
</gene>
<evidence type="ECO:0000256" key="3">
    <source>
        <dbReference type="ARBA" id="ARBA00012438"/>
    </source>
</evidence>
<dbReference type="GO" id="GO:0005886">
    <property type="term" value="C:plasma membrane"/>
    <property type="evidence" value="ECO:0007669"/>
    <property type="project" value="UniProtKB-SubCell"/>
</dbReference>
<dbReference type="PROSITE" id="PS50109">
    <property type="entry name" value="HIS_KIN"/>
    <property type="match status" value="1"/>
</dbReference>
<dbReference type="GO" id="GO:0005524">
    <property type="term" value="F:ATP binding"/>
    <property type="evidence" value="ECO:0007669"/>
    <property type="project" value="UniProtKB-KW"/>
</dbReference>
<feature type="region of interest" description="Disordered" evidence="15">
    <location>
        <begin position="108"/>
        <end position="142"/>
    </location>
</feature>
<keyword evidence="14" id="KW-0472">Membrane</keyword>
<name>A0AA35V5T4_9PROT</name>
<evidence type="ECO:0000259" key="17">
    <source>
        <dbReference type="PROSITE" id="PS50885"/>
    </source>
</evidence>
<dbReference type="InterPro" id="IPR003594">
    <property type="entry name" value="HATPase_dom"/>
</dbReference>
<evidence type="ECO:0000256" key="15">
    <source>
        <dbReference type="SAM" id="MobiDB-lite"/>
    </source>
</evidence>
<keyword evidence="8" id="KW-0812">Transmembrane</keyword>
<dbReference type="Gene3D" id="1.10.287.130">
    <property type="match status" value="1"/>
</dbReference>
<dbReference type="PANTHER" id="PTHR44936:SF5">
    <property type="entry name" value="SENSOR HISTIDINE KINASE ENVZ"/>
    <property type="match status" value="1"/>
</dbReference>
<dbReference type="InterPro" id="IPR005467">
    <property type="entry name" value="His_kinase_dom"/>
</dbReference>
<evidence type="ECO:0000256" key="8">
    <source>
        <dbReference type="ARBA" id="ARBA00022692"/>
    </source>
</evidence>
<evidence type="ECO:0000256" key="5">
    <source>
        <dbReference type="ARBA" id="ARBA00022519"/>
    </source>
</evidence>
<keyword evidence="19" id="KW-1185">Reference proteome</keyword>
<dbReference type="InterPro" id="IPR004358">
    <property type="entry name" value="Sig_transdc_His_kin-like_C"/>
</dbReference>
<keyword evidence="7" id="KW-0808">Transferase</keyword>
<keyword evidence="10" id="KW-0418">Kinase</keyword>
<reference evidence="18" key="1">
    <citation type="submission" date="2023-03" db="EMBL/GenBank/DDBJ databases">
        <authorList>
            <person name="Cleenwerck I."/>
        </authorList>
    </citation>
    <scope>NUCLEOTIDE SEQUENCE</scope>
    <source>
        <strain evidence="18">LMG 32879</strain>
    </source>
</reference>
<evidence type="ECO:0000256" key="10">
    <source>
        <dbReference type="ARBA" id="ARBA00022777"/>
    </source>
</evidence>
<accession>A0AA35V5T4</accession>
<evidence type="ECO:0000256" key="11">
    <source>
        <dbReference type="ARBA" id="ARBA00022840"/>
    </source>
</evidence>
<dbReference type="InterPro" id="IPR003660">
    <property type="entry name" value="HAMP_dom"/>
</dbReference>
<evidence type="ECO:0000256" key="7">
    <source>
        <dbReference type="ARBA" id="ARBA00022679"/>
    </source>
</evidence>
<keyword evidence="9" id="KW-0547">Nucleotide-binding</keyword>
<dbReference type="Pfam" id="PF00672">
    <property type="entry name" value="HAMP"/>
    <property type="match status" value="1"/>
</dbReference>
<dbReference type="EC" id="2.7.13.3" evidence="3"/>
<dbReference type="PROSITE" id="PS50885">
    <property type="entry name" value="HAMP"/>
    <property type="match status" value="1"/>
</dbReference>
<dbReference type="GO" id="GO:0000155">
    <property type="term" value="F:phosphorelay sensor kinase activity"/>
    <property type="evidence" value="ECO:0007669"/>
    <property type="project" value="InterPro"/>
</dbReference>
<keyword evidence="13" id="KW-0902">Two-component regulatory system</keyword>
<dbReference type="Gene3D" id="3.30.565.10">
    <property type="entry name" value="Histidine kinase-like ATPase, C-terminal domain"/>
    <property type="match status" value="1"/>
</dbReference>
<keyword evidence="11 18" id="KW-0067">ATP-binding</keyword>
<dbReference type="InterPro" id="IPR050980">
    <property type="entry name" value="2C_sensor_his_kinase"/>
</dbReference>
<evidence type="ECO:0000259" key="16">
    <source>
        <dbReference type="PROSITE" id="PS50109"/>
    </source>
</evidence>
<dbReference type="SMART" id="SM00388">
    <property type="entry name" value="HisKA"/>
    <property type="match status" value="1"/>
</dbReference>
<evidence type="ECO:0000313" key="19">
    <source>
        <dbReference type="Proteomes" id="UP001176960"/>
    </source>
</evidence>
<dbReference type="SMART" id="SM00304">
    <property type="entry name" value="HAMP"/>
    <property type="match status" value="1"/>
</dbReference>
<evidence type="ECO:0000256" key="6">
    <source>
        <dbReference type="ARBA" id="ARBA00022553"/>
    </source>
</evidence>
<keyword evidence="4" id="KW-1003">Cell membrane</keyword>
<dbReference type="AlphaFoldDB" id="A0AA35V5T4"/>
<protein>
    <recommendedName>
        <fullName evidence="3">histidine kinase</fullName>
        <ecNumber evidence="3">2.7.13.3</ecNumber>
    </recommendedName>
</protein>
<keyword evidence="5" id="KW-0997">Cell inner membrane</keyword>
<comment type="caution">
    <text evidence="18">The sequence shown here is derived from an EMBL/GenBank/DDBJ whole genome shotgun (WGS) entry which is preliminary data.</text>
</comment>
<evidence type="ECO:0000256" key="1">
    <source>
        <dbReference type="ARBA" id="ARBA00000085"/>
    </source>
</evidence>
<organism evidence="18 19">
    <name type="scientific">Brytella acorum</name>
    <dbReference type="NCBI Taxonomy" id="2959299"/>
    <lineage>
        <taxon>Bacteria</taxon>
        <taxon>Pseudomonadati</taxon>
        <taxon>Pseudomonadota</taxon>
        <taxon>Alphaproteobacteria</taxon>
        <taxon>Acetobacterales</taxon>
        <taxon>Acetobacteraceae</taxon>
        <taxon>Brytella</taxon>
    </lineage>
</organism>
<keyword evidence="12" id="KW-1133">Transmembrane helix</keyword>
<comment type="catalytic activity">
    <reaction evidence="1">
        <text>ATP + protein L-histidine = ADP + protein N-phospho-L-histidine.</text>
        <dbReference type="EC" id="2.7.13.3"/>
    </reaction>
</comment>
<dbReference type="CDD" id="cd06225">
    <property type="entry name" value="HAMP"/>
    <property type="match status" value="1"/>
</dbReference>
<keyword evidence="6" id="KW-0597">Phosphoprotein</keyword>
<dbReference type="SUPFAM" id="SSF55874">
    <property type="entry name" value="ATPase domain of HSP90 chaperone/DNA topoisomerase II/histidine kinase"/>
    <property type="match status" value="1"/>
</dbReference>